<keyword evidence="1 4" id="KW-0808">Transferase</keyword>
<sequence length="154" mass="17356">MSASYEQRPGRIVGAIQIRAMTVEDFEQVEALWMRTEGVGLSPSDSRQGVARFLKRNPDLSFVAEDIDGHVVGVVLCGHDGVRGYLRHLAVAAEVRRRGVGSMLVAHCLERLRTLDIHKCTIFHFGSNQLGQRFWIDTGWKERTDLRILQVVLT</sequence>
<feature type="domain" description="N-acetyltransferase" evidence="3">
    <location>
        <begin position="16"/>
        <end position="154"/>
    </location>
</feature>
<evidence type="ECO:0000256" key="2">
    <source>
        <dbReference type="ARBA" id="ARBA00023315"/>
    </source>
</evidence>
<dbReference type="CDD" id="cd04301">
    <property type="entry name" value="NAT_SF"/>
    <property type="match status" value="1"/>
</dbReference>
<evidence type="ECO:0000256" key="1">
    <source>
        <dbReference type="ARBA" id="ARBA00022679"/>
    </source>
</evidence>
<dbReference type="Proteomes" id="UP001593833">
    <property type="component" value="Unassembled WGS sequence"/>
</dbReference>
<dbReference type="InterPro" id="IPR016181">
    <property type="entry name" value="Acyl_CoA_acyltransferase"/>
</dbReference>
<name>A0ABV6YIS7_UNCEI</name>
<gene>
    <name evidence="4" type="ORF">ACFL6M_00270</name>
</gene>
<dbReference type="EMBL" id="JBHPKH010000001">
    <property type="protein sequence ID" value="MFC1572011.1"/>
    <property type="molecule type" value="Genomic_DNA"/>
</dbReference>
<keyword evidence="2 4" id="KW-0012">Acyltransferase</keyword>
<reference evidence="4 5" key="1">
    <citation type="submission" date="2024-09" db="EMBL/GenBank/DDBJ databases">
        <authorList>
            <person name="D'Angelo T."/>
        </authorList>
    </citation>
    <scope>NUCLEOTIDE SEQUENCE [LARGE SCALE GENOMIC DNA]</scope>
    <source>
        <strain evidence="4">SAG AM-320-E07</strain>
    </source>
</reference>
<dbReference type="Gene3D" id="3.40.630.30">
    <property type="match status" value="1"/>
</dbReference>
<keyword evidence="5" id="KW-1185">Reference proteome</keyword>
<proteinExistence type="predicted"/>
<comment type="caution">
    <text evidence="4">The sequence shown here is derived from an EMBL/GenBank/DDBJ whole genome shotgun (WGS) entry which is preliminary data.</text>
</comment>
<evidence type="ECO:0000259" key="3">
    <source>
        <dbReference type="PROSITE" id="PS51186"/>
    </source>
</evidence>
<protein>
    <submittedName>
        <fullName evidence="4">GNAT family N-acetyltransferase</fullName>
        <ecNumber evidence="4">2.3.1.-</ecNumber>
    </submittedName>
</protein>
<evidence type="ECO:0000313" key="4">
    <source>
        <dbReference type="EMBL" id="MFC1572011.1"/>
    </source>
</evidence>
<dbReference type="PANTHER" id="PTHR43877">
    <property type="entry name" value="AMINOALKYLPHOSPHONATE N-ACETYLTRANSFERASE-RELATED-RELATED"/>
    <property type="match status" value="1"/>
</dbReference>
<dbReference type="EC" id="2.3.1.-" evidence="4"/>
<dbReference type="InterPro" id="IPR000182">
    <property type="entry name" value="GNAT_dom"/>
</dbReference>
<dbReference type="InterPro" id="IPR050832">
    <property type="entry name" value="Bact_Acetyltransf"/>
</dbReference>
<evidence type="ECO:0000313" key="5">
    <source>
        <dbReference type="Proteomes" id="UP001593833"/>
    </source>
</evidence>
<accession>A0ABV6YIS7</accession>
<dbReference type="PROSITE" id="PS51186">
    <property type="entry name" value="GNAT"/>
    <property type="match status" value="1"/>
</dbReference>
<dbReference type="GO" id="GO:0016746">
    <property type="term" value="F:acyltransferase activity"/>
    <property type="evidence" value="ECO:0007669"/>
    <property type="project" value="UniProtKB-KW"/>
</dbReference>
<dbReference type="Pfam" id="PF00583">
    <property type="entry name" value="Acetyltransf_1"/>
    <property type="match status" value="1"/>
</dbReference>
<organism evidence="4 5">
    <name type="scientific">Eiseniibacteriota bacterium</name>
    <dbReference type="NCBI Taxonomy" id="2212470"/>
    <lineage>
        <taxon>Bacteria</taxon>
        <taxon>Candidatus Eiseniibacteriota</taxon>
    </lineage>
</organism>
<dbReference type="SUPFAM" id="SSF55729">
    <property type="entry name" value="Acyl-CoA N-acyltransferases (Nat)"/>
    <property type="match status" value="1"/>
</dbReference>